<proteinExistence type="predicted"/>
<sequence length="109" mass="12009">MKDLNLPEPIAAYFDADNQGAQAVARCFTTDGRVLDEGKTHAGPAAIEAWKADASARYTYTARPHMWEKHGRSYIVTSHVSGNFPGSPVDLRYTFTLERGKIATLEIVP</sequence>
<evidence type="ECO:0008006" key="3">
    <source>
        <dbReference type="Google" id="ProtNLM"/>
    </source>
</evidence>
<dbReference type="AlphaFoldDB" id="A0A286CYV2"/>
<evidence type="ECO:0000313" key="1">
    <source>
        <dbReference type="EMBL" id="SOD51585.1"/>
    </source>
</evidence>
<dbReference type="SUPFAM" id="SSF54427">
    <property type="entry name" value="NTF2-like"/>
    <property type="match status" value="1"/>
</dbReference>
<accession>A0A286CYV2</accession>
<protein>
    <recommendedName>
        <fullName evidence="3">SnoaL-like domain-containing protein</fullName>
    </recommendedName>
</protein>
<dbReference type="RefSeq" id="WP_097120468.1">
    <property type="nucleotide sequence ID" value="NZ_OCND01000001.1"/>
</dbReference>
<dbReference type="Gene3D" id="3.10.450.50">
    <property type="match status" value="1"/>
</dbReference>
<organism evidence="1 2">
    <name type="scientific">Pseudoxanthomonas wuyuanensis</name>
    <dbReference type="NCBI Taxonomy" id="1073196"/>
    <lineage>
        <taxon>Bacteria</taxon>
        <taxon>Pseudomonadati</taxon>
        <taxon>Pseudomonadota</taxon>
        <taxon>Gammaproteobacteria</taxon>
        <taxon>Lysobacterales</taxon>
        <taxon>Lysobacteraceae</taxon>
        <taxon>Pseudoxanthomonas</taxon>
    </lineage>
</organism>
<reference evidence="1 2" key="1">
    <citation type="submission" date="2017-09" db="EMBL/GenBank/DDBJ databases">
        <authorList>
            <person name="Ehlers B."/>
            <person name="Leendertz F.H."/>
        </authorList>
    </citation>
    <scope>NUCLEOTIDE SEQUENCE [LARGE SCALE GENOMIC DNA]</scope>
    <source>
        <strain evidence="1 2">CGMCC 1.10978</strain>
    </source>
</reference>
<name>A0A286CYV2_9GAMM</name>
<dbReference type="Proteomes" id="UP000219374">
    <property type="component" value="Unassembled WGS sequence"/>
</dbReference>
<keyword evidence="2" id="KW-1185">Reference proteome</keyword>
<dbReference type="InterPro" id="IPR032710">
    <property type="entry name" value="NTF2-like_dom_sf"/>
</dbReference>
<dbReference type="EMBL" id="OCND01000001">
    <property type="protein sequence ID" value="SOD51585.1"/>
    <property type="molecule type" value="Genomic_DNA"/>
</dbReference>
<gene>
    <name evidence="1" type="ORF">SAMN06296416_101711</name>
</gene>
<evidence type="ECO:0000313" key="2">
    <source>
        <dbReference type="Proteomes" id="UP000219374"/>
    </source>
</evidence>
<dbReference type="OrthoDB" id="8684708at2"/>